<dbReference type="Proteomes" id="UP000663836">
    <property type="component" value="Unassembled WGS sequence"/>
</dbReference>
<gene>
    <name evidence="3" type="ORF">JBS370_LOCUS35010</name>
    <name evidence="2" type="ORF">ZHD862_LOCUS37467</name>
</gene>
<comment type="caution">
    <text evidence="3">The sequence shown here is derived from an EMBL/GenBank/DDBJ whole genome shotgun (WGS) entry which is preliminary data.</text>
</comment>
<feature type="non-terminal residue" evidence="3">
    <location>
        <position position="1"/>
    </location>
</feature>
<reference evidence="3" key="1">
    <citation type="submission" date="2021-02" db="EMBL/GenBank/DDBJ databases">
        <authorList>
            <person name="Nowell W R."/>
        </authorList>
    </citation>
    <scope>NUCLEOTIDE SEQUENCE</scope>
</reference>
<name>A0A819ZB96_9BILA</name>
<proteinExistence type="predicted"/>
<protein>
    <submittedName>
        <fullName evidence="3">Uncharacterized protein</fullName>
    </submittedName>
</protein>
<feature type="compositionally biased region" description="Basic residues" evidence="1">
    <location>
        <begin position="92"/>
        <end position="120"/>
    </location>
</feature>
<dbReference type="EMBL" id="CAJOBD010011691">
    <property type="protein sequence ID" value="CAF4171067.1"/>
    <property type="molecule type" value="Genomic_DNA"/>
</dbReference>
<evidence type="ECO:0000313" key="2">
    <source>
        <dbReference type="EMBL" id="CAF1501436.1"/>
    </source>
</evidence>
<organism evidence="3 4">
    <name type="scientific">Rotaria sordida</name>
    <dbReference type="NCBI Taxonomy" id="392033"/>
    <lineage>
        <taxon>Eukaryota</taxon>
        <taxon>Metazoa</taxon>
        <taxon>Spiralia</taxon>
        <taxon>Gnathifera</taxon>
        <taxon>Rotifera</taxon>
        <taxon>Eurotatoria</taxon>
        <taxon>Bdelloidea</taxon>
        <taxon>Philodinida</taxon>
        <taxon>Philodinidae</taxon>
        <taxon>Rotaria</taxon>
    </lineage>
</organism>
<feature type="region of interest" description="Disordered" evidence="1">
    <location>
        <begin position="83"/>
        <end position="120"/>
    </location>
</feature>
<evidence type="ECO:0000313" key="3">
    <source>
        <dbReference type="EMBL" id="CAF4171067.1"/>
    </source>
</evidence>
<dbReference type="Proteomes" id="UP000663864">
    <property type="component" value="Unassembled WGS sequence"/>
</dbReference>
<accession>A0A819ZB96</accession>
<evidence type="ECO:0000256" key="1">
    <source>
        <dbReference type="SAM" id="MobiDB-lite"/>
    </source>
</evidence>
<sequence>FQNWPFTTVYLDDLKDSAISYLVKIGVISNSNQGSYEVCESNLTLNRLTPYIDIEKPCLKICPLHRYTFGFGWKMSDSCLHMDHKDSSNTPKTRKTKTKTKTKTRTKRKRKIKRRKKRNLSKNNRIVPFHVVRHLDQFPYGGRLCGTHLKQAYSSIKIQRSAADELNNISGVHSYSIEVEKGCELNNINTLLISLNQSPIKSQTMTRLEDQTPSSLRRLAAKLRQAVSATASNVAESIVPGQGEILLQLAHLDNISDRQSSNTSTSSDRLVDNQHLNYLIKMYQSYEEKNLPFNEKVRILTLIRDSWNLSSKVIQEKFNCSSHAVKTARKLKAITDVPLHIEQQTPKIRQRLDPTKIDYFINWLTESNLLISIPWAHTNLKLEHGELITIPRQMLQAQQSQIVYMYQQHCSEVGVDSMSDRTVYSILHSINASEQKFILGIDEFVKSANYSWTSLRKIIQKLPASYEVKNELDNLLENNKMYLKSKYGYHCGETEQATTHCTIFALSQQNNTFYSQSCNHIHDVYCKHCFSIFELFDRIENYINEITDEEAKDELIYDFRLVWDNIFQLMAHRVRAAQQEQQKKKYLNQIDETTAFLTVDWSQKILPQEFREGQASYFGKKGMSILVGSFTFKVPPEGRKQTIEEYVTRIRTALNSDGTKKFKPAQYLTPSQIQNQIKMLNKVPQTKPAQKRKRIDESIVLNTEIHSTQAKQNNYTQSLLSSHESNDDTLDEEDESALEAATNLENFRKTIIDHNS</sequence>
<dbReference type="AlphaFoldDB" id="A0A819ZB96"/>
<dbReference type="EMBL" id="CAJNOT010007107">
    <property type="protein sequence ID" value="CAF1501436.1"/>
    <property type="molecule type" value="Genomic_DNA"/>
</dbReference>
<evidence type="ECO:0000313" key="4">
    <source>
        <dbReference type="Proteomes" id="UP000663836"/>
    </source>
</evidence>